<keyword evidence="6" id="KW-0411">Iron-sulfur</keyword>
<dbReference type="RefSeq" id="WP_092344306.1">
    <property type="nucleotide sequence ID" value="NZ_FNQN01000001.1"/>
</dbReference>
<dbReference type="InterPro" id="IPR023885">
    <property type="entry name" value="4Fe4S-binding_SPASM_dom"/>
</dbReference>
<evidence type="ECO:0000256" key="1">
    <source>
        <dbReference type="ARBA" id="ARBA00001966"/>
    </source>
</evidence>
<dbReference type="InterPro" id="IPR017200">
    <property type="entry name" value="PqqE-like"/>
</dbReference>
<dbReference type="SFLD" id="SFLDG01067">
    <property type="entry name" value="SPASM/twitch_domain_containing"/>
    <property type="match status" value="1"/>
</dbReference>
<keyword evidence="5" id="KW-0408">Iron</keyword>
<dbReference type="SUPFAM" id="SSF102114">
    <property type="entry name" value="Radical SAM enzymes"/>
    <property type="match status" value="1"/>
</dbReference>
<dbReference type="InterPro" id="IPR050377">
    <property type="entry name" value="Radical_SAM_PqqE_MftC-like"/>
</dbReference>
<evidence type="ECO:0000256" key="6">
    <source>
        <dbReference type="ARBA" id="ARBA00023014"/>
    </source>
</evidence>
<dbReference type="GO" id="GO:0003824">
    <property type="term" value="F:catalytic activity"/>
    <property type="evidence" value="ECO:0007669"/>
    <property type="project" value="InterPro"/>
</dbReference>
<dbReference type="CDD" id="cd01335">
    <property type="entry name" value="Radical_SAM"/>
    <property type="match status" value="1"/>
</dbReference>
<dbReference type="InterPro" id="IPR006638">
    <property type="entry name" value="Elp3/MiaA/NifB-like_rSAM"/>
</dbReference>
<keyword evidence="4" id="KW-0479">Metal-binding</keyword>
<dbReference type="STRING" id="37625.SAMN05660420_00455"/>
<dbReference type="Pfam" id="PF04055">
    <property type="entry name" value="Radical_SAM"/>
    <property type="match status" value="1"/>
</dbReference>
<keyword evidence="9" id="KW-1185">Reference proteome</keyword>
<dbReference type="EMBL" id="FNQN01000001">
    <property type="protein sequence ID" value="SDZ81701.1"/>
    <property type="molecule type" value="Genomic_DNA"/>
</dbReference>
<dbReference type="SFLD" id="SFLDS00029">
    <property type="entry name" value="Radical_SAM"/>
    <property type="match status" value="1"/>
</dbReference>
<dbReference type="OrthoDB" id="9782387at2"/>
<dbReference type="SMART" id="SM00729">
    <property type="entry name" value="Elp3"/>
    <property type="match status" value="1"/>
</dbReference>
<sequence length="369" mass="41412">MSPKQEEFIPKWIAWESTQRCNLNCVHCRCSSDMSAAAGDFNTAEAFKMIDDICEVSKPVLVLSGGEPLLREDIFEIAQYGTDKGLRMCMATNGTLVTDAVCEKMKATEIKMVSLSLDGSTAEIHDNFRNSPGAYEGVMRAAETLKRNGIPFLINSSFTKRNQNDIAATFKVAKAIGATAWYMFMIVPTGRGEEIMNELVSAEDYEEILAWHYEQEKHEDEILMRPTCAPHYYRIVPQMAKAEGVNFKRRSLTFSTGGGKGCIAAQTICLIDCFGNLKPCSYFHSSVGNVKQVPFKDLWFNSKVFNDLRDFSKYKGKCGECEFINVCGGCRARADAVYGDYMAEEPFCNYIPPRTQKRLEKEAAENRSK</sequence>
<gene>
    <name evidence="8" type="ORF">SAMN05660420_00455</name>
</gene>
<protein>
    <submittedName>
        <fullName evidence="8">Heme b synthase</fullName>
    </submittedName>
</protein>
<proteinExistence type="predicted"/>
<evidence type="ECO:0000256" key="3">
    <source>
        <dbReference type="ARBA" id="ARBA00022691"/>
    </source>
</evidence>
<dbReference type="AlphaFoldDB" id="A0A1H3W4C8"/>
<evidence type="ECO:0000259" key="7">
    <source>
        <dbReference type="PROSITE" id="PS51918"/>
    </source>
</evidence>
<evidence type="ECO:0000313" key="9">
    <source>
        <dbReference type="Proteomes" id="UP000199409"/>
    </source>
</evidence>
<reference evidence="8 9" key="1">
    <citation type="submission" date="2016-10" db="EMBL/GenBank/DDBJ databases">
        <authorList>
            <person name="de Groot N.N."/>
        </authorList>
    </citation>
    <scope>NUCLEOTIDE SEQUENCE [LARGE SCALE GENOMIC DNA]</scope>
    <source>
        <strain evidence="8 9">DSM 7343</strain>
    </source>
</reference>
<dbReference type="CDD" id="cd21123">
    <property type="entry name" value="SPASM_MftC-like"/>
    <property type="match status" value="1"/>
</dbReference>
<dbReference type="PANTHER" id="PTHR11228:SF7">
    <property type="entry name" value="PQQA PEPTIDE CYCLASE"/>
    <property type="match status" value="1"/>
</dbReference>
<accession>A0A1H3W4C8</accession>
<dbReference type="GO" id="GO:0046872">
    <property type="term" value="F:metal ion binding"/>
    <property type="evidence" value="ECO:0007669"/>
    <property type="project" value="UniProtKB-KW"/>
</dbReference>
<dbReference type="PANTHER" id="PTHR11228">
    <property type="entry name" value="RADICAL SAM DOMAIN PROTEIN"/>
    <property type="match status" value="1"/>
</dbReference>
<keyword evidence="3" id="KW-0949">S-adenosyl-L-methionine</keyword>
<dbReference type="PIRSF" id="PIRSF037420">
    <property type="entry name" value="PQQ_syn_pqqE"/>
    <property type="match status" value="1"/>
</dbReference>
<evidence type="ECO:0000256" key="5">
    <source>
        <dbReference type="ARBA" id="ARBA00023004"/>
    </source>
</evidence>
<dbReference type="SFLD" id="SFLDG01386">
    <property type="entry name" value="main_SPASM_domain-containing"/>
    <property type="match status" value="1"/>
</dbReference>
<dbReference type="InterPro" id="IPR013785">
    <property type="entry name" value="Aldolase_TIM"/>
</dbReference>
<dbReference type="InterPro" id="IPR058240">
    <property type="entry name" value="rSAM_sf"/>
</dbReference>
<dbReference type="Pfam" id="PF13186">
    <property type="entry name" value="SPASM"/>
    <property type="match status" value="1"/>
</dbReference>
<dbReference type="GO" id="GO:0051539">
    <property type="term" value="F:4 iron, 4 sulfur cluster binding"/>
    <property type="evidence" value="ECO:0007669"/>
    <property type="project" value="UniProtKB-KW"/>
</dbReference>
<evidence type="ECO:0000256" key="2">
    <source>
        <dbReference type="ARBA" id="ARBA00022485"/>
    </source>
</evidence>
<dbReference type="NCBIfam" id="TIGR04085">
    <property type="entry name" value="rSAM_more_4Fe4S"/>
    <property type="match status" value="1"/>
</dbReference>
<dbReference type="Proteomes" id="UP000199409">
    <property type="component" value="Unassembled WGS sequence"/>
</dbReference>
<dbReference type="Gene3D" id="3.20.20.70">
    <property type="entry name" value="Aldolase class I"/>
    <property type="match status" value="1"/>
</dbReference>
<dbReference type="PROSITE" id="PS51918">
    <property type="entry name" value="RADICAL_SAM"/>
    <property type="match status" value="1"/>
</dbReference>
<evidence type="ECO:0000313" key="8">
    <source>
        <dbReference type="EMBL" id="SDZ81701.1"/>
    </source>
</evidence>
<comment type="cofactor">
    <cofactor evidence="1">
        <name>[4Fe-4S] cluster</name>
        <dbReference type="ChEBI" id="CHEBI:49883"/>
    </cofactor>
</comment>
<keyword evidence="2" id="KW-0004">4Fe-4S</keyword>
<organism evidence="8 9">
    <name type="scientific">Desulfuromusa kysingii</name>
    <dbReference type="NCBI Taxonomy" id="37625"/>
    <lineage>
        <taxon>Bacteria</taxon>
        <taxon>Pseudomonadati</taxon>
        <taxon>Thermodesulfobacteriota</taxon>
        <taxon>Desulfuromonadia</taxon>
        <taxon>Desulfuromonadales</taxon>
        <taxon>Geopsychrobacteraceae</taxon>
        <taxon>Desulfuromusa</taxon>
    </lineage>
</organism>
<dbReference type="InterPro" id="IPR007197">
    <property type="entry name" value="rSAM"/>
</dbReference>
<name>A0A1H3W4C8_9BACT</name>
<feature type="domain" description="Radical SAM core" evidence="7">
    <location>
        <begin position="7"/>
        <end position="219"/>
    </location>
</feature>
<evidence type="ECO:0000256" key="4">
    <source>
        <dbReference type="ARBA" id="ARBA00022723"/>
    </source>
</evidence>